<evidence type="ECO:0008006" key="2">
    <source>
        <dbReference type="Google" id="ProtNLM"/>
    </source>
</evidence>
<dbReference type="AlphaFoldDB" id="A0AB37BBT5"/>
<name>A0AB37BBT5_HAEIF</name>
<sequence length="408" mass="47161">MKNLILTALNDDSALYYDNFIPFCLSLKQTDYQDEVGVIDYGMSELKKDSLHRQGIKIFPASNRVSELLLDRHLSAADIAKKYDYNCVALYDADIWFPSPHLSLFKTIENSTALFAAQDVWFCSFISACVKEQSKQEITNKINILSKKNSGVWQCGVIVGNKDAWQHYQDFVLQSLTMGKFKLEYGIDTTLLNLYSFETNQVQKLPMKYNCLPVAAVEIKGDKRFLIQNELVEGLHISRNHRDEKLVNYRFLYPQQYYTQGRDYALSGNQDYQLTKESLLVFPPQPDHLTLELLYAFANGGHFFTKIEESGEMFKADSLWLEVSGFSQITLRNPHQNTVRLFYGYQSIIGYAPCSEVKICFAQNDFQPQMGSVYFIDLAPNESLSFCTRELDRDGKRIRWFFDNLRLI</sequence>
<dbReference type="EMBL" id="NEBD01000006">
    <property type="protein sequence ID" value="PRJ26651.1"/>
    <property type="molecule type" value="Genomic_DNA"/>
</dbReference>
<gene>
    <name evidence="1" type="ORF">BV056_01439</name>
</gene>
<comment type="caution">
    <text evidence="1">The sequence shown here is derived from an EMBL/GenBank/DDBJ whole genome shotgun (WGS) entry which is preliminary data.</text>
</comment>
<dbReference type="Gene3D" id="3.90.550.10">
    <property type="entry name" value="Spore Coat Polysaccharide Biosynthesis Protein SpsA, Chain A"/>
    <property type="match status" value="1"/>
</dbReference>
<proteinExistence type="predicted"/>
<reference evidence="1" key="1">
    <citation type="submission" date="2017-04" db="EMBL/GenBank/DDBJ databases">
        <title>Haemophilus influenzae in COPD genome sequencing project.</title>
        <authorList>
            <person name="Murphy T.F."/>
            <person name="Kong Y."/>
            <person name="Nadendla S."/>
            <person name="Tettelin H."/>
            <person name="Pettigrew M."/>
        </authorList>
    </citation>
    <scope>NUCLEOTIDE SEQUENCE [LARGE SCALE GENOMIC DNA]</scope>
    <source>
        <strain evidence="1">39P1H1</strain>
    </source>
</reference>
<accession>A0AB37BBT5</accession>
<protein>
    <recommendedName>
        <fullName evidence="2">Glycosyltransferase family 2 protein</fullName>
    </recommendedName>
</protein>
<dbReference type="RefSeq" id="WP_258172860.1">
    <property type="nucleotide sequence ID" value="NZ_CP135820.1"/>
</dbReference>
<organism evidence="1">
    <name type="scientific">Haemophilus influenzae</name>
    <dbReference type="NCBI Taxonomy" id="727"/>
    <lineage>
        <taxon>Bacteria</taxon>
        <taxon>Pseudomonadati</taxon>
        <taxon>Pseudomonadota</taxon>
        <taxon>Gammaproteobacteria</taxon>
        <taxon>Pasteurellales</taxon>
        <taxon>Pasteurellaceae</taxon>
        <taxon>Haemophilus</taxon>
    </lineage>
</organism>
<evidence type="ECO:0000313" key="1">
    <source>
        <dbReference type="EMBL" id="PRJ26651.1"/>
    </source>
</evidence>
<dbReference type="InterPro" id="IPR029044">
    <property type="entry name" value="Nucleotide-diphossugar_trans"/>
</dbReference>